<sequence>MSGTNSSFTEANVPTRSFGSDNDSVLDGVARGLEAMFPPIYQFVSRDDDPEVVQEDREHPDTEWQASTTGV</sequence>
<evidence type="ECO:0000313" key="2">
    <source>
        <dbReference type="EMBL" id="TNC10700.1"/>
    </source>
</evidence>
<dbReference type="RefSeq" id="WP_139037755.1">
    <property type="nucleotide sequence ID" value="NZ_VDDA01000011.1"/>
</dbReference>
<keyword evidence="3" id="KW-1185">Reference proteome</keyword>
<feature type="region of interest" description="Disordered" evidence="1">
    <location>
        <begin position="47"/>
        <end position="71"/>
    </location>
</feature>
<name>A0A5C4LCH0_9HYPH</name>
<evidence type="ECO:0000256" key="1">
    <source>
        <dbReference type="SAM" id="MobiDB-lite"/>
    </source>
</evidence>
<proteinExistence type="predicted"/>
<dbReference type="AlphaFoldDB" id="A0A5C4LCH0"/>
<protein>
    <submittedName>
        <fullName evidence="2">Uncharacterized protein</fullName>
    </submittedName>
</protein>
<comment type="caution">
    <text evidence="2">The sequence shown here is derived from an EMBL/GenBank/DDBJ whole genome shotgun (WGS) entry which is preliminary data.</text>
</comment>
<reference evidence="2 3" key="1">
    <citation type="submission" date="2019-06" db="EMBL/GenBank/DDBJ databases">
        <title>Genome of Methylobacterium sp. 17Sr1-39.</title>
        <authorList>
            <person name="Seo T."/>
        </authorList>
    </citation>
    <scope>NUCLEOTIDE SEQUENCE [LARGE SCALE GENOMIC DNA]</scope>
    <source>
        <strain evidence="2 3">17Sr1-39</strain>
    </source>
</reference>
<dbReference type="Proteomes" id="UP000305267">
    <property type="component" value="Unassembled WGS sequence"/>
</dbReference>
<evidence type="ECO:0000313" key="3">
    <source>
        <dbReference type="Proteomes" id="UP000305267"/>
    </source>
</evidence>
<dbReference type="OrthoDB" id="8005795at2"/>
<feature type="region of interest" description="Disordered" evidence="1">
    <location>
        <begin position="1"/>
        <end position="23"/>
    </location>
</feature>
<dbReference type="EMBL" id="VDDA01000011">
    <property type="protein sequence ID" value="TNC10700.1"/>
    <property type="molecule type" value="Genomic_DNA"/>
</dbReference>
<gene>
    <name evidence="2" type="ORF">FF100_21295</name>
</gene>
<organism evidence="2 3">
    <name type="scientific">Methylobacterium terricola</name>
    <dbReference type="NCBI Taxonomy" id="2583531"/>
    <lineage>
        <taxon>Bacteria</taxon>
        <taxon>Pseudomonadati</taxon>
        <taxon>Pseudomonadota</taxon>
        <taxon>Alphaproteobacteria</taxon>
        <taxon>Hyphomicrobiales</taxon>
        <taxon>Methylobacteriaceae</taxon>
        <taxon>Methylobacterium</taxon>
    </lineage>
</organism>
<accession>A0A5C4LCH0</accession>